<evidence type="ECO:0000256" key="1">
    <source>
        <dbReference type="SAM" id="MobiDB-lite"/>
    </source>
</evidence>
<feature type="compositionally biased region" description="Polar residues" evidence="1">
    <location>
        <begin position="16"/>
        <end position="30"/>
    </location>
</feature>
<name>A0A9P5LGU8_9HYPO</name>
<dbReference type="Proteomes" id="UP000722485">
    <property type="component" value="Unassembled WGS sequence"/>
</dbReference>
<gene>
    <name evidence="2" type="ORF">G7Z17_g6422</name>
</gene>
<evidence type="ECO:0000313" key="3">
    <source>
        <dbReference type="Proteomes" id="UP000722485"/>
    </source>
</evidence>
<evidence type="ECO:0000313" key="2">
    <source>
        <dbReference type="EMBL" id="KAF7549400.1"/>
    </source>
</evidence>
<sequence length="80" mass="8828">MAKKVAIKEPPPPTGSKCSVVQASRQNQRPTALDDYNERKNGKPPNFGGRYCRSQPPPSPPQQCKLDSPNENHQSALRAM</sequence>
<dbReference type="AlphaFoldDB" id="A0A9P5LGU8"/>
<reference evidence="2" key="1">
    <citation type="submission" date="2020-03" db="EMBL/GenBank/DDBJ databases">
        <title>Draft Genome Sequence of Cylindrodendrum hubeiense.</title>
        <authorList>
            <person name="Buettner E."/>
            <person name="Kellner H."/>
        </authorList>
    </citation>
    <scope>NUCLEOTIDE SEQUENCE</scope>
    <source>
        <strain evidence="2">IHI 201604</strain>
    </source>
</reference>
<dbReference type="EMBL" id="JAANBB010000123">
    <property type="protein sequence ID" value="KAF7549400.1"/>
    <property type="molecule type" value="Genomic_DNA"/>
</dbReference>
<accession>A0A9P5LGU8</accession>
<protein>
    <submittedName>
        <fullName evidence="2">Uncharacterized protein</fullName>
    </submittedName>
</protein>
<comment type="caution">
    <text evidence="2">The sequence shown here is derived from an EMBL/GenBank/DDBJ whole genome shotgun (WGS) entry which is preliminary data.</text>
</comment>
<keyword evidence="3" id="KW-1185">Reference proteome</keyword>
<feature type="region of interest" description="Disordered" evidence="1">
    <location>
        <begin position="1"/>
        <end position="80"/>
    </location>
</feature>
<feature type="compositionally biased region" description="Polar residues" evidence="1">
    <location>
        <begin position="69"/>
        <end position="80"/>
    </location>
</feature>
<organism evidence="2 3">
    <name type="scientific">Cylindrodendrum hubeiense</name>
    <dbReference type="NCBI Taxonomy" id="595255"/>
    <lineage>
        <taxon>Eukaryota</taxon>
        <taxon>Fungi</taxon>
        <taxon>Dikarya</taxon>
        <taxon>Ascomycota</taxon>
        <taxon>Pezizomycotina</taxon>
        <taxon>Sordariomycetes</taxon>
        <taxon>Hypocreomycetidae</taxon>
        <taxon>Hypocreales</taxon>
        <taxon>Nectriaceae</taxon>
        <taxon>Cylindrodendrum</taxon>
    </lineage>
</organism>
<proteinExistence type="predicted"/>